<organism evidence="9 10">
    <name type="scientific">Venustampulla echinocandica</name>
    <dbReference type="NCBI Taxonomy" id="2656787"/>
    <lineage>
        <taxon>Eukaryota</taxon>
        <taxon>Fungi</taxon>
        <taxon>Dikarya</taxon>
        <taxon>Ascomycota</taxon>
        <taxon>Pezizomycotina</taxon>
        <taxon>Leotiomycetes</taxon>
        <taxon>Helotiales</taxon>
        <taxon>Pleuroascaceae</taxon>
        <taxon>Venustampulla</taxon>
    </lineage>
</organism>
<keyword evidence="7 8" id="KW-0472">Membrane</keyword>
<dbReference type="GO" id="GO:0046872">
    <property type="term" value="F:metal ion binding"/>
    <property type="evidence" value="ECO:0007669"/>
    <property type="project" value="UniProtKB-KW"/>
</dbReference>
<dbReference type="Pfam" id="PF01127">
    <property type="entry name" value="Sdh_cyt"/>
    <property type="match status" value="1"/>
</dbReference>
<dbReference type="GO" id="GO:0005739">
    <property type="term" value="C:mitochondrion"/>
    <property type="evidence" value="ECO:0007669"/>
    <property type="project" value="GOC"/>
</dbReference>
<dbReference type="GeneID" id="43595962"/>
<dbReference type="InterPro" id="IPR018495">
    <property type="entry name" value="Succ_DH_cyt_bsu_CS"/>
</dbReference>
<dbReference type="PROSITE" id="PS01001">
    <property type="entry name" value="SDH_CYT_2"/>
    <property type="match status" value="1"/>
</dbReference>
<dbReference type="STRING" id="2656787.A0A370TTD3"/>
<name>A0A370TTD3_9HELO</name>
<keyword evidence="5 8" id="KW-1133">Transmembrane helix</keyword>
<dbReference type="GO" id="GO:0006121">
    <property type="term" value="P:mitochondrial electron transport, succinate to ubiquinone"/>
    <property type="evidence" value="ECO:0007669"/>
    <property type="project" value="TreeGrafter"/>
</dbReference>
<evidence type="ECO:0000256" key="7">
    <source>
        <dbReference type="ARBA" id="ARBA00023136"/>
    </source>
</evidence>
<keyword evidence="4" id="KW-0479">Metal-binding</keyword>
<protein>
    <submittedName>
        <fullName evidence="9">SdhC protein</fullName>
    </submittedName>
</protein>
<evidence type="ECO:0000256" key="5">
    <source>
        <dbReference type="ARBA" id="ARBA00022989"/>
    </source>
</evidence>
<evidence type="ECO:0000256" key="6">
    <source>
        <dbReference type="ARBA" id="ARBA00023004"/>
    </source>
</evidence>
<gene>
    <name evidence="9" type="ORF">BP5553_03113</name>
</gene>
<reference evidence="9 10" key="1">
    <citation type="journal article" date="2018" name="IMA Fungus">
        <title>IMA Genome-F 9: Draft genome sequence of Annulohypoxylon stygium, Aspergillus mulundensis, Berkeleyomyces basicola (syn. Thielaviopsis basicola), Ceratocystis smalleyi, two Cercospora beticola strains, Coleophoma cylindrospora, Fusarium fracticaudum, Phialophora cf. hyalina, and Morchella septimelata.</title>
        <authorList>
            <person name="Wingfield B.D."/>
            <person name="Bills G.F."/>
            <person name="Dong Y."/>
            <person name="Huang W."/>
            <person name="Nel W.J."/>
            <person name="Swalarsk-Parry B.S."/>
            <person name="Vaghefi N."/>
            <person name="Wilken P.M."/>
            <person name="An Z."/>
            <person name="de Beer Z.W."/>
            <person name="De Vos L."/>
            <person name="Chen L."/>
            <person name="Duong T.A."/>
            <person name="Gao Y."/>
            <person name="Hammerbacher A."/>
            <person name="Kikkert J.R."/>
            <person name="Li Y."/>
            <person name="Li H."/>
            <person name="Li K."/>
            <person name="Li Q."/>
            <person name="Liu X."/>
            <person name="Ma X."/>
            <person name="Naidoo K."/>
            <person name="Pethybridge S.J."/>
            <person name="Sun J."/>
            <person name="Steenkamp E.T."/>
            <person name="van der Nest M.A."/>
            <person name="van Wyk S."/>
            <person name="Wingfield M.J."/>
            <person name="Xiong C."/>
            <person name="Yue Q."/>
            <person name="Zhang X."/>
        </authorList>
    </citation>
    <scope>NUCLEOTIDE SEQUENCE [LARGE SCALE GENOMIC DNA]</scope>
    <source>
        <strain evidence="9 10">BP 5553</strain>
    </source>
</reference>
<feature type="transmembrane region" description="Helical" evidence="8">
    <location>
        <begin position="237"/>
        <end position="258"/>
    </location>
</feature>
<dbReference type="GO" id="GO:0009055">
    <property type="term" value="F:electron transfer activity"/>
    <property type="evidence" value="ECO:0007669"/>
    <property type="project" value="InterPro"/>
</dbReference>
<dbReference type="RefSeq" id="XP_031871429.1">
    <property type="nucleotide sequence ID" value="XM_032011736.1"/>
</dbReference>
<evidence type="ECO:0000313" key="9">
    <source>
        <dbReference type="EMBL" id="RDL38773.1"/>
    </source>
</evidence>
<dbReference type="Gene3D" id="1.20.1300.10">
    <property type="entry name" value="Fumarate reductase/succinate dehydrogenase, transmembrane subunit"/>
    <property type="match status" value="1"/>
</dbReference>
<dbReference type="GO" id="GO:0006099">
    <property type="term" value="P:tricarboxylic acid cycle"/>
    <property type="evidence" value="ECO:0007669"/>
    <property type="project" value="InterPro"/>
</dbReference>
<dbReference type="GO" id="GO:0016020">
    <property type="term" value="C:membrane"/>
    <property type="evidence" value="ECO:0007669"/>
    <property type="project" value="UniProtKB-SubCell"/>
</dbReference>
<evidence type="ECO:0000256" key="8">
    <source>
        <dbReference type="SAM" id="Phobius"/>
    </source>
</evidence>
<dbReference type="EMBL" id="NPIC01000002">
    <property type="protein sequence ID" value="RDL38773.1"/>
    <property type="molecule type" value="Genomic_DNA"/>
</dbReference>
<dbReference type="CDD" id="cd03499">
    <property type="entry name" value="SQR_TypeC_SdhC"/>
    <property type="match status" value="1"/>
</dbReference>
<dbReference type="SUPFAM" id="SSF81343">
    <property type="entry name" value="Fumarate reductase respiratory complex transmembrane subunits"/>
    <property type="match status" value="1"/>
</dbReference>
<keyword evidence="10" id="KW-1185">Reference proteome</keyword>
<accession>A0A370TTD3</accession>
<sequence length="259" mass="28264">MSAPIENTVCVIGGPMPRANSPVTSAIIDDDNIYISCLYQLCIFSSSETPRPFWVPTITPRPIDLRPRSTMLAQRAARQSLRRLAVSPASFSAQMTMKKYAAPMVIASSVQTRPVATQKLTPADSNEILIAQRKLRPSSPHLAIYKPQIPWVLSIMNRITGSVLSGGFYIFGSAYLVAPLFGWHLDSASMAAAFGAWPVAAKFATKMFLAWPFTFHAINGVRHLVWDMGKVFTNKAVIWTGWAVVGLSGASALALATMY</sequence>
<comment type="caution">
    <text evidence="9">The sequence shown here is derived from an EMBL/GenBank/DDBJ whole genome shotgun (WGS) entry which is preliminary data.</text>
</comment>
<proteinExistence type="predicted"/>
<feature type="transmembrane region" description="Helical" evidence="8">
    <location>
        <begin position="163"/>
        <end position="183"/>
    </location>
</feature>
<evidence type="ECO:0000256" key="2">
    <source>
        <dbReference type="ARBA" id="ARBA00022617"/>
    </source>
</evidence>
<keyword evidence="3 8" id="KW-0812">Transmembrane</keyword>
<dbReference type="OrthoDB" id="588261at2759"/>
<comment type="subcellular location">
    <subcellularLocation>
        <location evidence="1">Membrane</location>
        <topology evidence="1">Multi-pass membrane protein</topology>
    </subcellularLocation>
</comment>
<dbReference type="PANTHER" id="PTHR10978:SF5">
    <property type="entry name" value="SUCCINATE DEHYDROGENASE CYTOCHROME B560 SUBUNIT, MITOCHONDRIAL"/>
    <property type="match status" value="1"/>
</dbReference>
<dbReference type="AlphaFoldDB" id="A0A370TTD3"/>
<feature type="transmembrane region" description="Helical" evidence="8">
    <location>
        <begin position="203"/>
        <end position="225"/>
    </location>
</feature>
<evidence type="ECO:0000256" key="4">
    <source>
        <dbReference type="ARBA" id="ARBA00022723"/>
    </source>
</evidence>
<evidence type="ECO:0000256" key="3">
    <source>
        <dbReference type="ARBA" id="ARBA00022692"/>
    </source>
</evidence>
<evidence type="ECO:0000256" key="1">
    <source>
        <dbReference type="ARBA" id="ARBA00004141"/>
    </source>
</evidence>
<dbReference type="Proteomes" id="UP000254866">
    <property type="component" value="Unassembled WGS sequence"/>
</dbReference>
<dbReference type="PANTHER" id="PTHR10978">
    <property type="entry name" value="SUCCINATE DEHYDROGENASE CYTOCHROME B560 SUBUNIT"/>
    <property type="match status" value="1"/>
</dbReference>
<dbReference type="NCBIfam" id="TIGR02970">
    <property type="entry name" value="succ_dehyd_cytB"/>
    <property type="match status" value="1"/>
</dbReference>
<dbReference type="InterPro" id="IPR000701">
    <property type="entry name" value="SuccDH_FuR_B_TM-su"/>
</dbReference>
<evidence type="ECO:0000313" key="10">
    <source>
        <dbReference type="Proteomes" id="UP000254866"/>
    </source>
</evidence>
<keyword evidence="2" id="KW-0349">Heme</keyword>
<keyword evidence="6" id="KW-0408">Iron</keyword>
<dbReference type="InterPro" id="IPR034804">
    <property type="entry name" value="SQR/QFR_C/D"/>
</dbReference>
<dbReference type="InterPro" id="IPR014314">
    <property type="entry name" value="Succ_DH_cytb556"/>
</dbReference>